<feature type="transmembrane region" description="Helical" evidence="1">
    <location>
        <begin position="52"/>
        <end position="74"/>
    </location>
</feature>
<dbReference type="AlphaFoldDB" id="A0A8S2ZQL4"/>
<evidence type="ECO:0000313" key="2">
    <source>
        <dbReference type="EMBL" id="CAF4653937.1"/>
    </source>
</evidence>
<reference evidence="2" key="1">
    <citation type="submission" date="2021-02" db="EMBL/GenBank/DDBJ databases">
        <authorList>
            <person name="Nowell W R."/>
        </authorList>
    </citation>
    <scope>NUCLEOTIDE SEQUENCE</scope>
</reference>
<protein>
    <submittedName>
        <fullName evidence="2">Uncharacterized protein</fullName>
    </submittedName>
</protein>
<dbReference type="PANTHER" id="PTHR38640:SF1">
    <property type="entry name" value="GEO09659P1"/>
    <property type="match status" value="1"/>
</dbReference>
<evidence type="ECO:0000256" key="1">
    <source>
        <dbReference type="SAM" id="Phobius"/>
    </source>
</evidence>
<gene>
    <name evidence="2" type="ORF">GIL414_LOCUS41184</name>
</gene>
<proteinExistence type="predicted"/>
<feature type="transmembrane region" description="Helical" evidence="1">
    <location>
        <begin position="86"/>
        <end position="111"/>
    </location>
</feature>
<feature type="transmembrane region" description="Helical" evidence="1">
    <location>
        <begin position="21"/>
        <end position="40"/>
    </location>
</feature>
<dbReference type="PANTHER" id="PTHR38640">
    <property type="entry name" value="GEO09659P1"/>
    <property type="match status" value="1"/>
</dbReference>
<dbReference type="Proteomes" id="UP000681720">
    <property type="component" value="Unassembled WGS sequence"/>
</dbReference>
<keyword evidence="1" id="KW-0472">Membrane</keyword>
<name>A0A8S2ZQL4_9BILA</name>
<keyword evidence="1" id="KW-1133">Transmembrane helix</keyword>
<evidence type="ECO:0000313" key="3">
    <source>
        <dbReference type="Proteomes" id="UP000681720"/>
    </source>
</evidence>
<keyword evidence="1" id="KW-0812">Transmembrane</keyword>
<dbReference type="EMBL" id="CAJOBJ010116051">
    <property type="protein sequence ID" value="CAF4653937.1"/>
    <property type="molecule type" value="Genomic_DNA"/>
</dbReference>
<feature type="non-terminal residue" evidence="2">
    <location>
        <position position="1"/>
    </location>
</feature>
<feature type="transmembrane region" description="Helical" evidence="1">
    <location>
        <begin position="117"/>
        <end position="134"/>
    </location>
</feature>
<sequence>NYFFMSEPPLPSARRQLLFAKYGPILITPFYFGFSTHVLAPNSFSRILGPQLNVPVANLLWVGSHLGVGIYLYSSKHLRNADIFDRILYSIYGSAIFNLGTVLVMSIVRSIFPDNEIIRLGVGFSSSAALLFIGRRYMLYIDQIFDAIRFRSITRS</sequence>
<comment type="caution">
    <text evidence="2">The sequence shown here is derived from an EMBL/GenBank/DDBJ whole genome shotgun (WGS) entry which is preliminary data.</text>
</comment>
<accession>A0A8S2ZQL4</accession>
<organism evidence="2 3">
    <name type="scientific">Rotaria magnacalcarata</name>
    <dbReference type="NCBI Taxonomy" id="392030"/>
    <lineage>
        <taxon>Eukaryota</taxon>
        <taxon>Metazoa</taxon>
        <taxon>Spiralia</taxon>
        <taxon>Gnathifera</taxon>
        <taxon>Rotifera</taxon>
        <taxon>Eurotatoria</taxon>
        <taxon>Bdelloidea</taxon>
        <taxon>Philodinida</taxon>
        <taxon>Philodinidae</taxon>
        <taxon>Rotaria</taxon>
    </lineage>
</organism>